<reference evidence="3" key="1">
    <citation type="submission" date="2016-10" db="EMBL/GenBank/DDBJ databases">
        <authorList>
            <person name="Varghese N."/>
            <person name="Submissions S."/>
        </authorList>
    </citation>
    <scope>NUCLEOTIDE SEQUENCE [LARGE SCALE GENOMIC DNA]</scope>
    <source>
        <strain evidence="3">ES.061</strain>
    </source>
</reference>
<gene>
    <name evidence="2" type="ORF">SAMN05216452_0059</name>
</gene>
<organism evidence="2 3">
    <name type="scientific">Nitratireductor aquibiodomus</name>
    <dbReference type="NCBI Taxonomy" id="204799"/>
    <lineage>
        <taxon>Bacteria</taxon>
        <taxon>Pseudomonadati</taxon>
        <taxon>Pseudomonadota</taxon>
        <taxon>Alphaproteobacteria</taxon>
        <taxon>Hyphomicrobiales</taxon>
        <taxon>Phyllobacteriaceae</taxon>
        <taxon>Nitratireductor</taxon>
    </lineage>
</organism>
<dbReference type="AlphaFoldDB" id="A0A1H4IK61"/>
<name>A0A1H4IK61_9HYPH</name>
<accession>A0A1H4IK61</accession>
<dbReference type="Proteomes" id="UP000199064">
    <property type="component" value="Unassembled WGS sequence"/>
</dbReference>
<evidence type="ECO:0000256" key="1">
    <source>
        <dbReference type="SAM" id="SignalP"/>
    </source>
</evidence>
<dbReference type="EMBL" id="FNSL01000001">
    <property type="protein sequence ID" value="SEB34437.1"/>
    <property type="molecule type" value="Genomic_DNA"/>
</dbReference>
<dbReference type="RefSeq" id="WP_090325849.1">
    <property type="nucleotide sequence ID" value="NZ_FNSL01000001.1"/>
</dbReference>
<keyword evidence="3" id="KW-1185">Reference proteome</keyword>
<sequence>MLRYAALAFGAIIIASPAEAISRYTSTAMSCAEVQARIASEGAAIMRYQSRNNPTLPRYDRYVANEQLCPVGHIGARDTIPTADRAHCPVLRCKPEIKERLFRRPWVFSN</sequence>
<feature type="chain" id="PRO_5011439354" evidence="1">
    <location>
        <begin position="21"/>
        <end position="110"/>
    </location>
</feature>
<proteinExistence type="predicted"/>
<protein>
    <submittedName>
        <fullName evidence="2">Uncharacterized protein</fullName>
    </submittedName>
</protein>
<evidence type="ECO:0000313" key="3">
    <source>
        <dbReference type="Proteomes" id="UP000199064"/>
    </source>
</evidence>
<evidence type="ECO:0000313" key="2">
    <source>
        <dbReference type="EMBL" id="SEB34437.1"/>
    </source>
</evidence>
<feature type="signal peptide" evidence="1">
    <location>
        <begin position="1"/>
        <end position="20"/>
    </location>
</feature>
<keyword evidence="1" id="KW-0732">Signal</keyword>